<feature type="compositionally biased region" description="Basic and acidic residues" evidence="8">
    <location>
        <begin position="543"/>
        <end position="556"/>
    </location>
</feature>
<evidence type="ECO:0000256" key="2">
    <source>
        <dbReference type="ARBA" id="ARBA00022737"/>
    </source>
</evidence>
<dbReference type="Gene3D" id="3.30.160.60">
    <property type="entry name" value="Classic Zinc Finger"/>
    <property type="match status" value="3"/>
</dbReference>
<evidence type="ECO:0000256" key="1">
    <source>
        <dbReference type="ARBA" id="ARBA00022723"/>
    </source>
</evidence>
<protein>
    <submittedName>
        <fullName evidence="11">Uncharacterized protein</fullName>
    </submittedName>
</protein>
<dbReference type="PROSITE" id="PS50157">
    <property type="entry name" value="ZINC_FINGER_C2H2_2"/>
    <property type="match status" value="3"/>
</dbReference>
<feature type="region of interest" description="Disordered" evidence="8">
    <location>
        <begin position="543"/>
        <end position="562"/>
    </location>
</feature>
<dbReference type="PANTHER" id="PTHR24379:SF121">
    <property type="entry name" value="C2H2-TYPE DOMAIN-CONTAINING PROTEIN"/>
    <property type="match status" value="1"/>
</dbReference>
<dbReference type="SUPFAM" id="SSF57667">
    <property type="entry name" value="beta-beta-alpha zinc fingers"/>
    <property type="match status" value="3"/>
</dbReference>
<dbReference type="PROSITE" id="PS50950">
    <property type="entry name" value="ZF_THAP"/>
    <property type="match status" value="1"/>
</dbReference>
<evidence type="ECO:0000313" key="11">
    <source>
        <dbReference type="EMBL" id="KAL3274108.1"/>
    </source>
</evidence>
<evidence type="ECO:0000256" key="8">
    <source>
        <dbReference type="SAM" id="MobiDB-lite"/>
    </source>
</evidence>
<dbReference type="SMART" id="SM00980">
    <property type="entry name" value="THAP"/>
    <property type="match status" value="1"/>
</dbReference>
<dbReference type="Pfam" id="PF00096">
    <property type="entry name" value="zf-C2H2"/>
    <property type="match status" value="2"/>
</dbReference>
<keyword evidence="1" id="KW-0479">Metal-binding</keyword>
<dbReference type="SMART" id="SM00868">
    <property type="entry name" value="zf-AD"/>
    <property type="match status" value="1"/>
</dbReference>
<dbReference type="SUPFAM" id="SSF57716">
    <property type="entry name" value="Glucocorticoid receptor-like (DNA-binding domain)"/>
    <property type="match status" value="1"/>
</dbReference>
<keyword evidence="12" id="KW-1185">Reference proteome</keyword>
<keyword evidence="4" id="KW-0862">Zinc</keyword>
<dbReference type="EMBL" id="JABFTP020000062">
    <property type="protein sequence ID" value="KAL3274108.1"/>
    <property type="molecule type" value="Genomic_DNA"/>
</dbReference>
<feature type="domain" description="THAP-type" evidence="10">
    <location>
        <begin position="1"/>
        <end position="83"/>
    </location>
</feature>
<sequence length="589" mass="68385">MPASCSVYGCKNRHNKNIPRQFFQFPLKNEPLLKLWLNAIKRKNFVPSTSSKVCSDHFIDSDYLERPGTYIKRLKAESVPSVFPNFIGIKNRNEIESTENEINTVAYIKDECEFIELNENEIKDEVVSDNEPEGESYIALERPLGDDIFRVCRTCLKIAKVEDIIPLVAHGPGSKTELYKRLTGFLGSDILSVENPCICINCERFLNAVHDFNTTFNANEMVLREFDWDKKTKDLLHIVDQDTLKNMYNESCRESNKVSSCTTLQENMAHSTKDFESDWVDKWKELDEKGNGLSDMEDHWYRTDETKASNHDYALLETTNPACCLHEENIDIFSPIFDRYLQKVGGKTTERLQKKINRFHDNDEGNGPFICEFCGKVISSKVLFSRHSSKHRLDGFQCKICSKVLPEWNSYKNHCKLLHGELPKRFECPSCNKQYRSQNLLESHIQIHKIENSKYSCSICREAFESKVDFEKHRIVHRPQKGFHKICGLGFFKNDLRRHMMLKHVLGDVSGLKNVKKLFVCDLCGKKYFKKGSLKLHKKHCKDDDSSGSLKIREQQSQEEDDEQDFIIENYEVIANETKDSVQILIYND</sequence>
<evidence type="ECO:0000256" key="5">
    <source>
        <dbReference type="ARBA" id="ARBA00023125"/>
    </source>
</evidence>
<keyword evidence="3 6" id="KW-0863">Zinc-finger</keyword>
<dbReference type="InterPro" id="IPR012934">
    <property type="entry name" value="Znf_AD"/>
</dbReference>
<evidence type="ECO:0000259" key="10">
    <source>
        <dbReference type="PROSITE" id="PS50950"/>
    </source>
</evidence>
<feature type="domain" description="C2H2-type" evidence="9">
    <location>
        <begin position="455"/>
        <end position="482"/>
    </location>
</feature>
<evidence type="ECO:0000259" key="9">
    <source>
        <dbReference type="PROSITE" id="PS50157"/>
    </source>
</evidence>
<dbReference type="Pfam" id="PF05485">
    <property type="entry name" value="THAP"/>
    <property type="match status" value="1"/>
</dbReference>
<feature type="domain" description="C2H2-type" evidence="9">
    <location>
        <begin position="426"/>
        <end position="453"/>
    </location>
</feature>
<proteinExistence type="predicted"/>
<reference evidence="11 12" key="1">
    <citation type="journal article" date="2021" name="BMC Biol.">
        <title>Horizontally acquired antibacterial genes associated with adaptive radiation of ladybird beetles.</title>
        <authorList>
            <person name="Li H.S."/>
            <person name="Tang X.F."/>
            <person name="Huang Y.H."/>
            <person name="Xu Z.Y."/>
            <person name="Chen M.L."/>
            <person name="Du X.Y."/>
            <person name="Qiu B.Y."/>
            <person name="Chen P.T."/>
            <person name="Zhang W."/>
            <person name="Slipinski A."/>
            <person name="Escalona H.E."/>
            <person name="Waterhouse R.M."/>
            <person name="Zwick A."/>
            <person name="Pang H."/>
        </authorList>
    </citation>
    <scope>NUCLEOTIDE SEQUENCE [LARGE SCALE GENOMIC DNA]</scope>
    <source>
        <strain evidence="11">SYSU2018</strain>
    </source>
</reference>
<dbReference type="PROSITE" id="PS00028">
    <property type="entry name" value="ZINC_FINGER_C2H2_1"/>
    <property type="match status" value="4"/>
</dbReference>
<keyword evidence="2" id="KW-0677">Repeat</keyword>
<comment type="caution">
    <text evidence="11">The sequence shown here is derived from an EMBL/GenBank/DDBJ whole genome shotgun (WGS) entry which is preliminary data.</text>
</comment>
<evidence type="ECO:0000313" key="12">
    <source>
        <dbReference type="Proteomes" id="UP001516400"/>
    </source>
</evidence>
<dbReference type="GO" id="GO:0003677">
    <property type="term" value="F:DNA binding"/>
    <property type="evidence" value="ECO:0007669"/>
    <property type="project" value="UniProtKB-UniRule"/>
</dbReference>
<dbReference type="AlphaFoldDB" id="A0ABD2N5W7"/>
<feature type="domain" description="C2H2-type" evidence="9">
    <location>
        <begin position="519"/>
        <end position="539"/>
    </location>
</feature>
<dbReference type="SMART" id="SM00692">
    <property type="entry name" value="DM3"/>
    <property type="match status" value="1"/>
</dbReference>
<dbReference type="InterPro" id="IPR038441">
    <property type="entry name" value="THAP_Znf_sf"/>
</dbReference>
<dbReference type="PANTHER" id="PTHR24379">
    <property type="entry name" value="KRAB AND ZINC FINGER DOMAIN-CONTAINING"/>
    <property type="match status" value="1"/>
</dbReference>
<dbReference type="InterPro" id="IPR006612">
    <property type="entry name" value="THAP_Znf"/>
</dbReference>
<evidence type="ECO:0000256" key="6">
    <source>
        <dbReference type="PROSITE-ProRule" id="PRU00042"/>
    </source>
</evidence>
<organism evidence="11 12">
    <name type="scientific">Cryptolaemus montrouzieri</name>
    <dbReference type="NCBI Taxonomy" id="559131"/>
    <lineage>
        <taxon>Eukaryota</taxon>
        <taxon>Metazoa</taxon>
        <taxon>Ecdysozoa</taxon>
        <taxon>Arthropoda</taxon>
        <taxon>Hexapoda</taxon>
        <taxon>Insecta</taxon>
        <taxon>Pterygota</taxon>
        <taxon>Neoptera</taxon>
        <taxon>Endopterygota</taxon>
        <taxon>Coleoptera</taxon>
        <taxon>Polyphaga</taxon>
        <taxon>Cucujiformia</taxon>
        <taxon>Coccinelloidea</taxon>
        <taxon>Coccinellidae</taxon>
        <taxon>Scymninae</taxon>
        <taxon>Scymnini</taxon>
        <taxon>Cryptolaemus</taxon>
    </lineage>
</organism>
<dbReference type="Gene3D" id="6.20.210.20">
    <property type="entry name" value="THAP domain"/>
    <property type="match status" value="1"/>
</dbReference>
<dbReference type="InterPro" id="IPR013087">
    <property type="entry name" value="Znf_C2H2_type"/>
</dbReference>
<dbReference type="InterPro" id="IPR036236">
    <property type="entry name" value="Znf_C2H2_sf"/>
</dbReference>
<evidence type="ECO:0000256" key="7">
    <source>
        <dbReference type="PROSITE-ProRule" id="PRU00309"/>
    </source>
</evidence>
<keyword evidence="5 7" id="KW-0238">DNA-binding</keyword>
<dbReference type="GO" id="GO:0008270">
    <property type="term" value="F:zinc ion binding"/>
    <property type="evidence" value="ECO:0007669"/>
    <property type="project" value="UniProtKB-KW"/>
</dbReference>
<evidence type="ECO:0000256" key="4">
    <source>
        <dbReference type="ARBA" id="ARBA00022833"/>
    </source>
</evidence>
<dbReference type="SMART" id="SM00355">
    <property type="entry name" value="ZnF_C2H2"/>
    <property type="match status" value="5"/>
</dbReference>
<name>A0ABD2N5W7_9CUCU</name>
<accession>A0ABD2N5W7</accession>
<gene>
    <name evidence="11" type="ORF">HHI36_015523</name>
</gene>
<dbReference type="Proteomes" id="UP001516400">
    <property type="component" value="Unassembled WGS sequence"/>
</dbReference>
<evidence type="ECO:0000256" key="3">
    <source>
        <dbReference type="ARBA" id="ARBA00022771"/>
    </source>
</evidence>